<protein>
    <recommendedName>
        <fullName evidence="3">Tyr recombinase domain-containing protein</fullName>
    </recommendedName>
</protein>
<name>X1T4M8_9ZZZZ</name>
<dbReference type="GO" id="GO:0015074">
    <property type="term" value="P:DNA integration"/>
    <property type="evidence" value="ECO:0007669"/>
    <property type="project" value="InterPro"/>
</dbReference>
<dbReference type="InterPro" id="IPR011010">
    <property type="entry name" value="DNA_brk_join_enz"/>
</dbReference>
<sequence length="42" mass="5013">QEITDIADLLGHKKLDTTRRYQNIKPQALKERIKSIFKDEEE</sequence>
<dbReference type="AlphaFoldDB" id="X1T4M8"/>
<dbReference type="GO" id="GO:0006310">
    <property type="term" value="P:DNA recombination"/>
    <property type="evidence" value="ECO:0007669"/>
    <property type="project" value="UniProtKB-KW"/>
</dbReference>
<dbReference type="GO" id="GO:0003677">
    <property type="term" value="F:DNA binding"/>
    <property type="evidence" value="ECO:0007669"/>
    <property type="project" value="InterPro"/>
</dbReference>
<keyword evidence="1" id="KW-0233">DNA recombination</keyword>
<proteinExistence type="predicted"/>
<dbReference type="SUPFAM" id="SSF56349">
    <property type="entry name" value="DNA breaking-rejoining enzymes"/>
    <property type="match status" value="1"/>
</dbReference>
<evidence type="ECO:0008006" key="3">
    <source>
        <dbReference type="Google" id="ProtNLM"/>
    </source>
</evidence>
<gene>
    <name evidence="2" type="ORF">S12H4_29818</name>
</gene>
<organism evidence="2">
    <name type="scientific">marine sediment metagenome</name>
    <dbReference type="NCBI Taxonomy" id="412755"/>
    <lineage>
        <taxon>unclassified sequences</taxon>
        <taxon>metagenomes</taxon>
        <taxon>ecological metagenomes</taxon>
    </lineage>
</organism>
<comment type="caution">
    <text evidence="2">The sequence shown here is derived from an EMBL/GenBank/DDBJ whole genome shotgun (WGS) entry which is preliminary data.</text>
</comment>
<accession>X1T4M8</accession>
<reference evidence="2" key="1">
    <citation type="journal article" date="2014" name="Front. Microbiol.">
        <title>High frequency of phylogenetically diverse reductive dehalogenase-homologous genes in deep subseafloor sedimentary metagenomes.</title>
        <authorList>
            <person name="Kawai M."/>
            <person name="Futagami T."/>
            <person name="Toyoda A."/>
            <person name="Takaki Y."/>
            <person name="Nishi S."/>
            <person name="Hori S."/>
            <person name="Arai W."/>
            <person name="Tsubouchi T."/>
            <person name="Morono Y."/>
            <person name="Uchiyama I."/>
            <person name="Ito T."/>
            <person name="Fujiyama A."/>
            <person name="Inagaki F."/>
            <person name="Takami H."/>
        </authorList>
    </citation>
    <scope>NUCLEOTIDE SEQUENCE</scope>
    <source>
        <strain evidence="2">Expedition CK06-06</strain>
    </source>
</reference>
<dbReference type="EMBL" id="BARW01017231">
    <property type="protein sequence ID" value="GAJ00278.1"/>
    <property type="molecule type" value="Genomic_DNA"/>
</dbReference>
<evidence type="ECO:0000256" key="1">
    <source>
        <dbReference type="ARBA" id="ARBA00023172"/>
    </source>
</evidence>
<dbReference type="InterPro" id="IPR013762">
    <property type="entry name" value="Integrase-like_cat_sf"/>
</dbReference>
<feature type="non-terminal residue" evidence="2">
    <location>
        <position position="1"/>
    </location>
</feature>
<evidence type="ECO:0000313" key="2">
    <source>
        <dbReference type="EMBL" id="GAJ00278.1"/>
    </source>
</evidence>
<dbReference type="Gene3D" id="1.10.443.10">
    <property type="entry name" value="Intergrase catalytic core"/>
    <property type="match status" value="1"/>
</dbReference>